<dbReference type="AlphaFoldDB" id="A0A8T3VBT1"/>
<evidence type="ECO:0000313" key="2">
    <source>
        <dbReference type="Proteomes" id="UP000783037"/>
    </source>
</evidence>
<comment type="caution">
    <text evidence="1">The sequence shown here is derived from an EMBL/GenBank/DDBJ whole genome shotgun (WGS) entry which is preliminary data.</text>
</comment>
<proteinExistence type="predicted"/>
<accession>A0A8T3VBT1</accession>
<dbReference type="Proteomes" id="UP000783037">
    <property type="component" value="Unassembled WGS sequence"/>
</dbReference>
<sequence length="73" mass="8051">MENKRIIQGLILVLIFSLTCAAIYAVETGEISESDSSNNGGHIHISRPGETIHVLDSIRPTFDINDYDTSVYV</sequence>
<gene>
    <name evidence="1" type="ORF">E7Z79_07650</name>
</gene>
<reference evidence="1" key="1">
    <citation type="submission" date="2019-04" db="EMBL/GenBank/DDBJ databases">
        <title>Evolution of Biomass-Degrading Anaerobic Consortia Revealed by Metagenomics.</title>
        <authorList>
            <person name="Peng X."/>
        </authorList>
    </citation>
    <scope>NUCLEOTIDE SEQUENCE</scope>
    <source>
        <strain evidence="1">SIG18</strain>
    </source>
</reference>
<evidence type="ECO:0000313" key="1">
    <source>
        <dbReference type="EMBL" id="MBE6502300.1"/>
    </source>
</evidence>
<organism evidence="1 2">
    <name type="scientific">Methanobrevibacter thaueri</name>
    <dbReference type="NCBI Taxonomy" id="190975"/>
    <lineage>
        <taxon>Archaea</taxon>
        <taxon>Methanobacteriati</taxon>
        <taxon>Methanobacteriota</taxon>
        <taxon>Methanomada group</taxon>
        <taxon>Methanobacteria</taxon>
        <taxon>Methanobacteriales</taxon>
        <taxon>Methanobacteriaceae</taxon>
        <taxon>Methanobrevibacter</taxon>
    </lineage>
</organism>
<protein>
    <submittedName>
        <fullName evidence="1">Uncharacterized protein</fullName>
    </submittedName>
</protein>
<dbReference type="EMBL" id="SUTK01000044">
    <property type="protein sequence ID" value="MBE6502300.1"/>
    <property type="molecule type" value="Genomic_DNA"/>
</dbReference>
<name>A0A8T3VBT1_9EURY</name>
<dbReference type="RefSeq" id="WP_303739391.1">
    <property type="nucleotide sequence ID" value="NZ_SUTK01000044.1"/>
</dbReference>